<dbReference type="InterPro" id="IPR050930">
    <property type="entry name" value="MFS_Vesicular_Transporter"/>
</dbReference>
<gene>
    <name evidence="8" type="ORF">Asulf_00306</name>
</gene>
<evidence type="ECO:0000259" key="7">
    <source>
        <dbReference type="PROSITE" id="PS50850"/>
    </source>
</evidence>
<dbReference type="EMBL" id="CP005290">
    <property type="protein sequence ID" value="AGK60338.1"/>
    <property type="molecule type" value="Genomic_DNA"/>
</dbReference>
<evidence type="ECO:0000313" key="8">
    <source>
        <dbReference type="EMBL" id="AGK60338.1"/>
    </source>
</evidence>
<dbReference type="HOGENOM" id="CLU_759924_0_0_2"/>
<evidence type="ECO:0000256" key="4">
    <source>
        <dbReference type="ARBA" id="ARBA00022989"/>
    </source>
</evidence>
<keyword evidence="2" id="KW-0813">Transport</keyword>
<dbReference type="PANTHER" id="PTHR23506:SF23">
    <property type="entry name" value="GH10249P"/>
    <property type="match status" value="1"/>
</dbReference>
<dbReference type="InterPro" id="IPR010645">
    <property type="entry name" value="MFS_4"/>
</dbReference>
<evidence type="ECO:0000313" key="9">
    <source>
        <dbReference type="Proteomes" id="UP000013307"/>
    </source>
</evidence>
<proteinExistence type="predicted"/>
<keyword evidence="9" id="KW-1185">Reference proteome</keyword>
<name>N0BBF4_9EURY</name>
<dbReference type="RefSeq" id="WP_015589937.1">
    <property type="nucleotide sequence ID" value="NC_021169.1"/>
</dbReference>
<dbReference type="InterPro" id="IPR001958">
    <property type="entry name" value="Tet-R_TetA/multi-R_MdtG-like"/>
</dbReference>
<dbReference type="AlphaFoldDB" id="N0BBF4"/>
<dbReference type="Pfam" id="PF07690">
    <property type="entry name" value="MFS_1"/>
    <property type="match status" value="1"/>
</dbReference>
<dbReference type="KEGG" id="ast:Asulf_00306"/>
<dbReference type="InterPro" id="IPR020846">
    <property type="entry name" value="MFS_dom"/>
</dbReference>
<dbReference type="GO" id="GO:0022857">
    <property type="term" value="F:transmembrane transporter activity"/>
    <property type="evidence" value="ECO:0007669"/>
    <property type="project" value="InterPro"/>
</dbReference>
<keyword evidence="3 6" id="KW-0812">Transmembrane</keyword>
<keyword evidence="4 6" id="KW-1133">Transmembrane helix</keyword>
<feature type="transmembrane region" description="Helical" evidence="6">
    <location>
        <begin position="306"/>
        <end position="324"/>
    </location>
</feature>
<feature type="transmembrane region" description="Helical" evidence="6">
    <location>
        <begin position="21"/>
        <end position="39"/>
    </location>
</feature>
<dbReference type="OrthoDB" id="117970at2157"/>
<dbReference type="InterPro" id="IPR011701">
    <property type="entry name" value="MFS"/>
</dbReference>
<reference evidence="8 9" key="1">
    <citation type="journal article" date="2013" name="Genome Announc.">
        <title>Complete Genome Sequence of the Thermophilic and Facultatively Chemolithoautotrophic Sulfate Reducer Archaeoglobus sulfaticallidus Strain PM70-1T.</title>
        <authorList>
            <person name="Stokke R."/>
            <person name="Hocking W.P."/>
            <person name="Steinsbu B.O."/>
            <person name="Steen I.H."/>
        </authorList>
    </citation>
    <scope>NUCLEOTIDE SEQUENCE [LARGE SCALE GENOMIC DNA]</scope>
    <source>
        <strain evidence="8">PM70-1</strain>
    </source>
</reference>
<dbReference type="PRINTS" id="PR01035">
    <property type="entry name" value="TCRTETA"/>
</dbReference>
<evidence type="ECO:0000256" key="6">
    <source>
        <dbReference type="SAM" id="Phobius"/>
    </source>
</evidence>
<dbReference type="InterPro" id="IPR036259">
    <property type="entry name" value="MFS_trans_sf"/>
</dbReference>
<feature type="transmembrane region" description="Helical" evidence="6">
    <location>
        <begin position="145"/>
        <end position="167"/>
    </location>
</feature>
<dbReference type="GO" id="GO:0016020">
    <property type="term" value="C:membrane"/>
    <property type="evidence" value="ECO:0007669"/>
    <property type="project" value="UniProtKB-SubCell"/>
</dbReference>
<dbReference type="PROSITE" id="PS00216">
    <property type="entry name" value="SUGAR_TRANSPORT_1"/>
    <property type="match status" value="1"/>
</dbReference>
<evidence type="ECO:0000256" key="1">
    <source>
        <dbReference type="ARBA" id="ARBA00004141"/>
    </source>
</evidence>
<sequence length="393" mass="42962">MFTVTNYIKNRKTILTISFSRLSDALGGGAVYFALPLLIAEINETEIPNAFLSGIVIAIWGIIATLVQPVLGFFIDRYGRVKKILFSGLLLTTLVLYSYTFVRDLLSLISVRVALGFTEAMVMVSSVVIIASISKKSNRGENFGLFYTVTDIGFAVSPVLAGFLLEFYGFNEVFVSGALLTLVSAVLVLKLVPKVDKINVNDRGNEKPSPEIFVISLSLFFTICALSSYVPLEESFFKYMALTPLTFGITYSAYIITRTFFNTPAGNLSDKIGRKKIFVIGTILLGLSTIAVPFCKNFEQFVILRTLQGVLVAFVYSPATALVADKSEQNLGLGMSITNSSLTLGLAFGPIIAGFLGGYIGFQSPFYIFGFLIVLSGILSQLRVSEEFKFKLD</sequence>
<dbReference type="PANTHER" id="PTHR23506">
    <property type="entry name" value="GH10249P"/>
    <property type="match status" value="1"/>
</dbReference>
<dbReference type="Pfam" id="PF06779">
    <property type="entry name" value="MFS_4"/>
    <property type="match status" value="1"/>
</dbReference>
<dbReference type="SUPFAM" id="SSF103473">
    <property type="entry name" value="MFS general substrate transporter"/>
    <property type="match status" value="2"/>
</dbReference>
<feature type="transmembrane region" description="Helical" evidence="6">
    <location>
        <begin position="212"/>
        <end position="230"/>
    </location>
</feature>
<organism evidence="8 9">
    <name type="scientific">Archaeoglobus sulfaticallidus PM70-1</name>
    <dbReference type="NCBI Taxonomy" id="387631"/>
    <lineage>
        <taxon>Archaea</taxon>
        <taxon>Methanobacteriati</taxon>
        <taxon>Methanobacteriota</taxon>
        <taxon>Archaeoglobi</taxon>
        <taxon>Archaeoglobales</taxon>
        <taxon>Archaeoglobaceae</taxon>
        <taxon>Archaeoglobus</taxon>
    </lineage>
</organism>
<feature type="transmembrane region" description="Helical" evidence="6">
    <location>
        <begin position="336"/>
        <end position="360"/>
    </location>
</feature>
<feature type="transmembrane region" description="Helical" evidence="6">
    <location>
        <begin position="51"/>
        <end position="75"/>
    </location>
</feature>
<feature type="transmembrane region" description="Helical" evidence="6">
    <location>
        <begin position="84"/>
        <end position="102"/>
    </location>
</feature>
<feature type="transmembrane region" description="Helical" evidence="6">
    <location>
        <begin position="366"/>
        <end position="384"/>
    </location>
</feature>
<evidence type="ECO:0000256" key="5">
    <source>
        <dbReference type="ARBA" id="ARBA00023136"/>
    </source>
</evidence>
<protein>
    <recommendedName>
        <fullName evidence="7">Major facilitator superfamily (MFS) profile domain-containing protein</fullName>
    </recommendedName>
</protein>
<dbReference type="Proteomes" id="UP000013307">
    <property type="component" value="Chromosome"/>
</dbReference>
<dbReference type="GeneID" id="15391952"/>
<dbReference type="CDD" id="cd17325">
    <property type="entry name" value="MFS_MdtG_SLC18_like"/>
    <property type="match status" value="1"/>
</dbReference>
<dbReference type="Gene3D" id="1.20.1250.20">
    <property type="entry name" value="MFS general substrate transporter like domains"/>
    <property type="match status" value="2"/>
</dbReference>
<feature type="transmembrane region" description="Helical" evidence="6">
    <location>
        <begin position="173"/>
        <end position="192"/>
    </location>
</feature>
<accession>N0BBF4</accession>
<dbReference type="eggNOG" id="arCOG00134">
    <property type="taxonomic scope" value="Archaea"/>
</dbReference>
<feature type="transmembrane region" description="Helical" evidence="6">
    <location>
        <begin position="277"/>
        <end position="294"/>
    </location>
</feature>
<comment type="subcellular location">
    <subcellularLocation>
        <location evidence="1">Membrane</location>
        <topology evidence="1">Multi-pass membrane protein</topology>
    </subcellularLocation>
</comment>
<evidence type="ECO:0000256" key="2">
    <source>
        <dbReference type="ARBA" id="ARBA00022448"/>
    </source>
</evidence>
<dbReference type="PROSITE" id="PS50850">
    <property type="entry name" value="MFS"/>
    <property type="match status" value="1"/>
</dbReference>
<feature type="domain" description="Major facilitator superfamily (MFS) profile" evidence="7">
    <location>
        <begin position="13"/>
        <end position="388"/>
    </location>
</feature>
<evidence type="ECO:0000256" key="3">
    <source>
        <dbReference type="ARBA" id="ARBA00022692"/>
    </source>
</evidence>
<keyword evidence="5 6" id="KW-0472">Membrane</keyword>
<feature type="transmembrane region" description="Helical" evidence="6">
    <location>
        <begin position="236"/>
        <end position="256"/>
    </location>
</feature>
<feature type="transmembrane region" description="Helical" evidence="6">
    <location>
        <begin position="114"/>
        <end position="133"/>
    </location>
</feature>
<dbReference type="InterPro" id="IPR005829">
    <property type="entry name" value="Sugar_transporter_CS"/>
</dbReference>